<dbReference type="PaxDb" id="3218-PP1S319_33V6.1"/>
<dbReference type="PROSITE" id="PS50158">
    <property type="entry name" value="ZF_CCHC"/>
    <property type="match status" value="1"/>
</dbReference>
<dbReference type="AlphaFoldDB" id="A0A2K1IKD9"/>
<dbReference type="SUPFAM" id="SSF57756">
    <property type="entry name" value="Retrovirus zinc finger-like domains"/>
    <property type="match status" value="1"/>
</dbReference>
<dbReference type="InterPro" id="IPR054722">
    <property type="entry name" value="PolX-like_BBD"/>
</dbReference>
<sequence>MKLTLHYPKMGSVDGRITVDLRPLDEQAAEERDKYKAMAIIIMSMKDSVIHHIVECTDSANAWKFLHTMYKGRIMAHTMQLLNTLYTLWMQEGTIVKELIWRMGETACAAGSCMKSSDEMTDQKIKARRSCSRTCKEERSKRQDFANQQYRGPSQNRKCNNCHKWGHFARECPQPRRIRRLQAHSWSQANIITENPEQQSKQQNKEKEDEQIFFDIVMFALNLDRDDAHWYLDSGATVHVTGNQSNLRIVRTNTMHTMVKAIAGQEHEVRGEGTTVVQCGDKTQKVPGVLHVLGVRKNLLSVGTITNRPEVIGTVTYLVNITLTKSNNDKAPFHKYTIPSIQDIIYSLKFTNSDDQTIVAEPTKFTSAEEQVSQQQCKKDPPLQERSKTRQHIMEPPIDIEPATASSSINTTRMDMRNQQHPVAIQKLTRLWSAPITTKDYVFVLAPTPEPKDFELANQHPGWRQAMKEDYDSLIFNGTWSLKPLRVDGQTEKFKTQLLIGLEQSEHDHNLYTIVTETNWYIILTLYVDDIMLIGDATNELQQFETSLQTKYQSLVGSLIFFTHSRRKLSYSVSMLICFMTSPLAIHVEAAKKDLCYIRGTTTHGILFPSINNLILQAFANSDWNNLRPTVAISTTEAEYRALTDAAKEITWTRRAVKLIKNPVLHSRTKHIELQHHFIRVKNAAGTIVVIFTPMDLQQADIFTKPIKKTMFEDMAGRIGLRTLN</sequence>
<accession>A0A2K1IKD9</accession>
<reference evidence="4 6" key="1">
    <citation type="journal article" date="2008" name="Science">
        <title>The Physcomitrella genome reveals evolutionary insights into the conquest of land by plants.</title>
        <authorList>
            <person name="Rensing S."/>
            <person name="Lang D."/>
            <person name="Zimmer A."/>
            <person name="Terry A."/>
            <person name="Salamov A."/>
            <person name="Shapiro H."/>
            <person name="Nishiyama T."/>
            <person name="Perroud P.-F."/>
            <person name="Lindquist E."/>
            <person name="Kamisugi Y."/>
            <person name="Tanahashi T."/>
            <person name="Sakakibara K."/>
            <person name="Fujita T."/>
            <person name="Oishi K."/>
            <person name="Shin-I T."/>
            <person name="Kuroki Y."/>
            <person name="Toyoda A."/>
            <person name="Suzuki Y."/>
            <person name="Hashimoto A."/>
            <person name="Yamaguchi K."/>
            <person name="Sugano A."/>
            <person name="Kohara Y."/>
            <person name="Fujiyama A."/>
            <person name="Anterola A."/>
            <person name="Aoki S."/>
            <person name="Ashton N."/>
            <person name="Barbazuk W.B."/>
            <person name="Barker E."/>
            <person name="Bennetzen J."/>
            <person name="Bezanilla M."/>
            <person name="Blankenship R."/>
            <person name="Cho S.H."/>
            <person name="Dutcher S."/>
            <person name="Estelle M."/>
            <person name="Fawcett J.A."/>
            <person name="Gundlach H."/>
            <person name="Hanada K."/>
            <person name="Heyl A."/>
            <person name="Hicks K.A."/>
            <person name="Hugh J."/>
            <person name="Lohr M."/>
            <person name="Mayer K."/>
            <person name="Melkozernov A."/>
            <person name="Murata T."/>
            <person name="Nelson D."/>
            <person name="Pils B."/>
            <person name="Prigge M."/>
            <person name="Reiss B."/>
            <person name="Renner T."/>
            <person name="Rombauts S."/>
            <person name="Rushton P."/>
            <person name="Sanderfoot A."/>
            <person name="Schween G."/>
            <person name="Shiu S.-H."/>
            <person name="Stueber K."/>
            <person name="Theodoulou F.L."/>
            <person name="Tu H."/>
            <person name="Van de Peer Y."/>
            <person name="Verrier P.J."/>
            <person name="Waters E."/>
            <person name="Wood A."/>
            <person name="Yang L."/>
            <person name="Cove D."/>
            <person name="Cuming A."/>
            <person name="Hasebe M."/>
            <person name="Lucas S."/>
            <person name="Mishler D.B."/>
            <person name="Reski R."/>
            <person name="Grigoriev I."/>
            <person name="Quatrano R.S."/>
            <person name="Boore J.L."/>
        </authorList>
    </citation>
    <scope>NUCLEOTIDE SEQUENCE [LARGE SCALE GENOMIC DNA]</scope>
    <source>
        <strain evidence="5 6">cv. Gransden 2004</strain>
    </source>
</reference>
<dbReference type="Proteomes" id="UP000006727">
    <property type="component" value="Chromosome 23"/>
</dbReference>
<organism evidence="4">
    <name type="scientific">Physcomitrium patens</name>
    <name type="common">Spreading-leaved earth moss</name>
    <name type="synonym">Physcomitrella patens</name>
    <dbReference type="NCBI Taxonomy" id="3218"/>
    <lineage>
        <taxon>Eukaryota</taxon>
        <taxon>Viridiplantae</taxon>
        <taxon>Streptophyta</taxon>
        <taxon>Embryophyta</taxon>
        <taxon>Bryophyta</taxon>
        <taxon>Bryophytina</taxon>
        <taxon>Bryopsida</taxon>
        <taxon>Funariidae</taxon>
        <taxon>Funariales</taxon>
        <taxon>Funariaceae</taxon>
        <taxon>Physcomitrium</taxon>
    </lineage>
</organism>
<gene>
    <name evidence="4" type="ORF">PHYPA_028438</name>
</gene>
<feature type="compositionally biased region" description="Basic and acidic residues" evidence="2">
    <location>
        <begin position="377"/>
        <end position="388"/>
    </location>
</feature>
<dbReference type="PANTHER" id="PTHR11439">
    <property type="entry name" value="GAG-POL-RELATED RETROTRANSPOSON"/>
    <property type="match status" value="1"/>
</dbReference>
<dbReference type="Pfam" id="PF14223">
    <property type="entry name" value="Retrotran_gag_2"/>
    <property type="match status" value="1"/>
</dbReference>
<evidence type="ECO:0000313" key="6">
    <source>
        <dbReference type="Proteomes" id="UP000006727"/>
    </source>
</evidence>
<dbReference type="Pfam" id="PF22936">
    <property type="entry name" value="Pol_BBD"/>
    <property type="match status" value="1"/>
</dbReference>
<dbReference type="InParanoid" id="A0A2K1IKD9"/>
<proteinExistence type="predicted"/>
<name>A0A2K1IKD9_PHYPA</name>
<keyword evidence="1" id="KW-0479">Metal-binding</keyword>
<feature type="compositionally biased region" description="Polar residues" evidence="2">
    <location>
        <begin position="367"/>
        <end position="376"/>
    </location>
</feature>
<dbReference type="EnsemblPlants" id="Pp3c23_22280V3.1">
    <property type="protein sequence ID" value="Pp3c23_22280V3.1"/>
    <property type="gene ID" value="Pp3c23_22280"/>
</dbReference>
<dbReference type="SMART" id="SM00343">
    <property type="entry name" value="ZnF_C2HC"/>
    <property type="match status" value="1"/>
</dbReference>
<dbReference type="CDD" id="cd09272">
    <property type="entry name" value="RNase_HI_RT_Ty1"/>
    <property type="match status" value="1"/>
</dbReference>
<evidence type="ECO:0000313" key="4">
    <source>
        <dbReference type="EMBL" id="PNR29744.1"/>
    </source>
</evidence>
<evidence type="ECO:0000256" key="1">
    <source>
        <dbReference type="PROSITE-ProRule" id="PRU00047"/>
    </source>
</evidence>
<dbReference type="GO" id="GO:0008270">
    <property type="term" value="F:zinc ion binding"/>
    <property type="evidence" value="ECO:0007669"/>
    <property type="project" value="UniProtKB-KW"/>
</dbReference>
<reference evidence="4 6" key="2">
    <citation type="journal article" date="2018" name="Plant J.">
        <title>The Physcomitrella patens chromosome-scale assembly reveals moss genome structure and evolution.</title>
        <authorList>
            <person name="Lang D."/>
            <person name="Ullrich K.K."/>
            <person name="Murat F."/>
            <person name="Fuchs J."/>
            <person name="Jenkins J."/>
            <person name="Haas F.B."/>
            <person name="Piednoel M."/>
            <person name="Gundlach H."/>
            <person name="Van Bel M."/>
            <person name="Meyberg R."/>
            <person name="Vives C."/>
            <person name="Morata J."/>
            <person name="Symeonidi A."/>
            <person name="Hiss M."/>
            <person name="Muchero W."/>
            <person name="Kamisugi Y."/>
            <person name="Saleh O."/>
            <person name="Blanc G."/>
            <person name="Decker E.L."/>
            <person name="van Gessel N."/>
            <person name="Grimwood J."/>
            <person name="Hayes R.D."/>
            <person name="Graham S.W."/>
            <person name="Gunter L.E."/>
            <person name="McDaniel S.F."/>
            <person name="Hoernstein S.N.W."/>
            <person name="Larsson A."/>
            <person name="Li F.W."/>
            <person name="Perroud P.F."/>
            <person name="Phillips J."/>
            <person name="Ranjan P."/>
            <person name="Rokshar D.S."/>
            <person name="Rothfels C.J."/>
            <person name="Schneider L."/>
            <person name="Shu S."/>
            <person name="Stevenson D.W."/>
            <person name="Thummler F."/>
            <person name="Tillich M."/>
            <person name="Villarreal Aguilar J.C."/>
            <person name="Widiez T."/>
            <person name="Wong G.K."/>
            <person name="Wymore A."/>
            <person name="Zhang Y."/>
            <person name="Zimmer A.D."/>
            <person name="Quatrano R.S."/>
            <person name="Mayer K.F.X."/>
            <person name="Goodstein D."/>
            <person name="Casacuberta J.M."/>
            <person name="Vandepoele K."/>
            <person name="Reski R."/>
            <person name="Cuming A.C."/>
            <person name="Tuskan G.A."/>
            <person name="Maumus F."/>
            <person name="Salse J."/>
            <person name="Schmutz J."/>
            <person name="Rensing S.A."/>
        </authorList>
    </citation>
    <scope>NUCLEOTIDE SEQUENCE [LARGE SCALE GENOMIC DNA]</scope>
    <source>
        <strain evidence="5 6">cv. Gransden 2004</strain>
    </source>
</reference>
<reference evidence="5" key="3">
    <citation type="submission" date="2020-12" db="UniProtKB">
        <authorList>
            <consortium name="EnsemblPlants"/>
        </authorList>
    </citation>
    <scope>IDENTIFICATION</scope>
</reference>
<feature type="region of interest" description="Disordered" evidence="2">
    <location>
        <begin position="367"/>
        <end position="389"/>
    </location>
</feature>
<feature type="domain" description="CCHC-type" evidence="3">
    <location>
        <begin position="157"/>
        <end position="174"/>
    </location>
</feature>
<keyword evidence="1" id="KW-0863">Zinc-finger</keyword>
<dbReference type="InterPro" id="IPR036875">
    <property type="entry name" value="Znf_CCHC_sf"/>
</dbReference>
<evidence type="ECO:0000256" key="2">
    <source>
        <dbReference type="SAM" id="MobiDB-lite"/>
    </source>
</evidence>
<dbReference type="InterPro" id="IPR001878">
    <property type="entry name" value="Znf_CCHC"/>
</dbReference>
<protein>
    <recommendedName>
        <fullName evidence="3">CCHC-type domain-containing protein</fullName>
    </recommendedName>
</protein>
<evidence type="ECO:0000259" key="3">
    <source>
        <dbReference type="PROSITE" id="PS50158"/>
    </source>
</evidence>
<dbReference type="Gramene" id="Pp3c23_22280V3.1">
    <property type="protein sequence ID" value="Pp3c23_22280V3.1"/>
    <property type="gene ID" value="Pp3c23_22280"/>
</dbReference>
<dbReference type="GO" id="GO:0003676">
    <property type="term" value="F:nucleic acid binding"/>
    <property type="evidence" value="ECO:0007669"/>
    <property type="project" value="InterPro"/>
</dbReference>
<evidence type="ECO:0000313" key="5">
    <source>
        <dbReference type="EnsemblPlants" id="Pp3c23_22280V3.1"/>
    </source>
</evidence>
<keyword evidence="1" id="KW-0862">Zinc</keyword>
<dbReference type="Gene3D" id="4.10.60.10">
    <property type="entry name" value="Zinc finger, CCHC-type"/>
    <property type="match status" value="1"/>
</dbReference>
<keyword evidence="6" id="KW-1185">Reference proteome</keyword>
<dbReference type="PANTHER" id="PTHR11439:SF463">
    <property type="entry name" value="REVERSE TRANSCRIPTASE TY1_COPIA-TYPE DOMAIN-CONTAINING PROTEIN"/>
    <property type="match status" value="1"/>
</dbReference>
<dbReference type="EMBL" id="ABEU02000023">
    <property type="protein sequence ID" value="PNR29744.1"/>
    <property type="molecule type" value="Genomic_DNA"/>
</dbReference>